<comment type="catalytic activity">
    <reaction evidence="8">
        <text>a 5'-end diphospho-ribonucleoside in mRNA + GTP + H(+) = a 5'-end (5'-triphosphoguanosine)-ribonucleoside in mRNA + diphosphate</text>
        <dbReference type="Rhea" id="RHEA:67012"/>
        <dbReference type="Rhea" id="RHEA-COMP:17165"/>
        <dbReference type="Rhea" id="RHEA-COMP:17166"/>
        <dbReference type="ChEBI" id="CHEBI:15378"/>
        <dbReference type="ChEBI" id="CHEBI:33019"/>
        <dbReference type="ChEBI" id="CHEBI:37565"/>
        <dbReference type="ChEBI" id="CHEBI:167616"/>
        <dbReference type="ChEBI" id="CHEBI:167617"/>
        <dbReference type="EC" id="2.7.7.50"/>
    </reaction>
</comment>
<evidence type="ECO:0000259" key="9">
    <source>
        <dbReference type="PROSITE" id="PS51562"/>
    </source>
</evidence>
<keyword evidence="5" id="KW-0949">S-adenosyl-L-methionine</keyword>
<evidence type="ECO:0000256" key="4">
    <source>
        <dbReference type="ARBA" id="ARBA00022679"/>
    </source>
</evidence>
<evidence type="ECO:0000256" key="5">
    <source>
        <dbReference type="ARBA" id="ARBA00022691"/>
    </source>
</evidence>
<gene>
    <name evidence="10" type="ORF">LCMiAC01_02100</name>
</gene>
<feature type="domain" description="MRNA cap 0 methyltransferase" evidence="9">
    <location>
        <begin position="13"/>
        <end position="293"/>
    </location>
</feature>
<evidence type="ECO:0000256" key="2">
    <source>
        <dbReference type="ARBA" id="ARBA00022603"/>
    </source>
</evidence>
<evidence type="ECO:0000256" key="3">
    <source>
        <dbReference type="ARBA" id="ARBA00022664"/>
    </source>
</evidence>
<dbReference type="PANTHER" id="PTHR12189:SF2">
    <property type="entry name" value="MRNA CAP GUANINE-N7 METHYLTRANSFERASE"/>
    <property type="match status" value="1"/>
</dbReference>
<evidence type="ECO:0000256" key="6">
    <source>
        <dbReference type="ARBA" id="ARBA00022695"/>
    </source>
</evidence>
<sequence>MSYLPRKKRRKDSSIINLRNFHNWIKYRLIAESVSYLSKNHNIHNPSLLDLAVGRGGDMNKWYNNSIYNVVGIDIDEDSIHGDGGAIERYNNLLRRTRNRKYPTPKYEFYVYDLSDSSNIKHIDHHVKNRRFNIVSCQFAIHYFFDNIDSLDTLLTIVKKYIAKHGFFIGTTMDGEKINQMFMHGDIIKKKLYYLENKTNIIDTYTPYGNKYAVSLGEKKGETHYFVKKPSIEYMVDIQELERMCKKHGLRVIGPVPFKKWYDEYMKTKPKHILGDEEKEFSFLNFSFVFYSE</sequence>
<dbReference type="Pfam" id="PF03291">
    <property type="entry name" value="mRNA_G-N7_MeTrfase"/>
    <property type="match status" value="1"/>
</dbReference>
<dbReference type="InterPro" id="IPR004971">
    <property type="entry name" value="mRNA_G-N7_MeTrfase_dom"/>
</dbReference>
<keyword evidence="3" id="KW-0507">mRNA processing</keyword>
<keyword evidence="7" id="KW-0694">RNA-binding</keyword>
<dbReference type="PANTHER" id="PTHR12189">
    <property type="entry name" value="MRNA GUANINE-7- METHYLTRANSFERASE"/>
    <property type="match status" value="1"/>
</dbReference>
<dbReference type="Gene3D" id="3.40.50.150">
    <property type="entry name" value="Vaccinia Virus protein VP39"/>
    <property type="match status" value="1"/>
</dbReference>
<protein>
    <submittedName>
        <fullName evidence="10">mRNA capping enzyme</fullName>
    </submittedName>
</protein>
<keyword evidence="2" id="KW-0489">Methyltransferase</keyword>
<comment type="similarity">
    <text evidence="1">In the N-terminal section; belongs to the dsDNA virus mRNA guanylyltransferase family.</text>
</comment>
<dbReference type="CDD" id="cd02440">
    <property type="entry name" value="AdoMet_MTases"/>
    <property type="match status" value="1"/>
</dbReference>
<dbReference type="InterPro" id="IPR016899">
    <property type="entry name" value="mRNA_G-N7_MeTrfase_euk"/>
</dbReference>
<organism evidence="10">
    <name type="scientific">Mimivirus LCMiAC01</name>
    <dbReference type="NCBI Taxonomy" id="2506608"/>
    <lineage>
        <taxon>Viruses</taxon>
        <taxon>Varidnaviria</taxon>
        <taxon>Bamfordvirae</taxon>
        <taxon>Nucleocytoviricota</taxon>
        <taxon>Megaviricetes</taxon>
        <taxon>Imitervirales</taxon>
        <taxon>Mimiviridae</taxon>
        <taxon>Klosneuvirinae</taxon>
    </lineage>
</organism>
<reference evidence="10" key="1">
    <citation type="journal article" date="2019" name="MBio">
        <title>Virus Genomes from Deep Sea Sediments Expand the Ocean Megavirome and Support Independent Origins of Viral Gigantism.</title>
        <authorList>
            <person name="Backstrom D."/>
            <person name="Yutin N."/>
            <person name="Jorgensen S.L."/>
            <person name="Dharamshi J."/>
            <person name="Homa F."/>
            <person name="Zaremba-Niedwiedzka K."/>
            <person name="Spang A."/>
            <person name="Wolf Y.I."/>
            <person name="Koonin E.V."/>
            <person name="Ettema T.J."/>
        </authorList>
    </citation>
    <scope>NUCLEOTIDE SEQUENCE</scope>
</reference>
<dbReference type="PIRSF" id="PIRSF028762">
    <property type="entry name" value="ABD1"/>
    <property type="match status" value="1"/>
</dbReference>
<dbReference type="GO" id="GO:0004484">
    <property type="term" value="F:mRNA guanylyltransferase activity"/>
    <property type="evidence" value="ECO:0007669"/>
    <property type="project" value="UniProtKB-EC"/>
</dbReference>
<dbReference type="PROSITE" id="PS51562">
    <property type="entry name" value="RNA_CAP0_MT"/>
    <property type="match status" value="1"/>
</dbReference>
<name>A0A481YZ57_9VIRU</name>
<keyword evidence="4" id="KW-0808">Transferase</keyword>
<evidence type="ECO:0000256" key="1">
    <source>
        <dbReference type="ARBA" id="ARBA00008556"/>
    </source>
</evidence>
<accession>A0A481YZ57</accession>
<dbReference type="GO" id="GO:0003723">
    <property type="term" value="F:RNA binding"/>
    <property type="evidence" value="ECO:0007669"/>
    <property type="project" value="UniProtKB-KW"/>
</dbReference>
<proteinExistence type="inferred from homology"/>
<dbReference type="SUPFAM" id="SSF53335">
    <property type="entry name" value="S-adenosyl-L-methionine-dependent methyltransferases"/>
    <property type="match status" value="1"/>
</dbReference>
<evidence type="ECO:0000256" key="7">
    <source>
        <dbReference type="ARBA" id="ARBA00022884"/>
    </source>
</evidence>
<dbReference type="InterPro" id="IPR029063">
    <property type="entry name" value="SAM-dependent_MTases_sf"/>
</dbReference>
<dbReference type="GO" id="GO:0004482">
    <property type="term" value="F:mRNA 5'-cap (guanine-N7-)-methyltransferase activity"/>
    <property type="evidence" value="ECO:0007669"/>
    <property type="project" value="InterPro"/>
</dbReference>
<evidence type="ECO:0000256" key="8">
    <source>
        <dbReference type="ARBA" id="ARBA00044679"/>
    </source>
</evidence>
<keyword evidence="6" id="KW-0548">Nucleotidyltransferase</keyword>
<dbReference type="EMBL" id="MK500391">
    <property type="protein sequence ID" value="QBK88533.1"/>
    <property type="molecule type" value="Genomic_DNA"/>
</dbReference>
<dbReference type="InterPro" id="IPR039753">
    <property type="entry name" value="RG7MT1"/>
</dbReference>
<evidence type="ECO:0000313" key="10">
    <source>
        <dbReference type="EMBL" id="QBK88533.1"/>
    </source>
</evidence>